<evidence type="ECO:0000313" key="2">
    <source>
        <dbReference type="Proteomes" id="UP000699462"/>
    </source>
</evidence>
<proteinExistence type="predicted"/>
<accession>A0A8T0DH20</accession>
<dbReference type="EMBL" id="JTDF01004380">
    <property type="protein sequence ID" value="KAF8566950.1"/>
    <property type="molecule type" value="Genomic_DNA"/>
</dbReference>
<comment type="caution">
    <text evidence="1">The sequence shown here is derived from an EMBL/GenBank/DDBJ whole genome shotgun (WGS) entry which is preliminary data.</text>
</comment>
<dbReference type="SUPFAM" id="SSF63411">
    <property type="entry name" value="LuxS/MPP-like metallohydrolase"/>
    <property type="match status" value="1"/>
</dbReference>
<dbReference type="AlphaFoldDB" id="A0A8T0DH20"/>
<keyword evidence="2" id="KW-1185">Reference proteome</keyword>
<dbReference type="Proteomes" id="UP000699462">
    <property type="component" value="Unassembled WGS sequence"/>
</dbReference>
<protein>
    <submittedName>
        <fullName evidence="1">Uncharacterized protein</fullName>
    </submittedName>
</protein>
<dbReference type="GO" id="GO:0046872">
    <property type="term" value="F:metal ion binding"/>
    <property type="evidence" value="ECO:0007669"/>
    <property type="project" value="InterPro"/>
</dbReference>
<sequence>MWSEYWRGYAEIFSRETVMFNRREKTVEILSAITQDEVLNFFLSEFLDPTRKRTLIVEVVAQMDSVKKPENPVQPVHVTHVEQVMVDNEALEKQAKSCAEVDLPATLLTAGYDNQTALANLARTTMSFWEYDRHPWPTADSTKLITNVCSFRYKLKFDSGRCV</sequence>
<reference evidence="1 2" key="1">
    <citation type="submission" date="2019-07" db="EMBL/GenBank/DDBJ databases">
        <title>Annotation for the trematode Paragonimus westermani.</title>
        <authorList>
            <person name="Choi Y.-J."/>
        </authorList>
    </citation>
    <scope>NUCLEOTIDE SEQUENCE [LARGE SCALE GENOMIC DNA]</scope>
    <source>
        <strain evidence="1">180907_Pwestermani</strain>
    </source>
</reference>
<name>A0A8T0DH20_9TREM</name>
<evidence type="ECO:0000313" key="1">
    <source>
        <dbReference type="EMBL" id="KAF8566950.1"/>
    </source>
</evidence>
<dbReference type="InterPro" id="IPR011249">
    <property type="entry name" value="Metalloenz_LuxS/M16"/>
</dbReference>
<organism evidence="1 2">
    <name type="scientific">Paragonimus westermani</name>
    <dbReference type="NCBI Taxonomy" id="34504"/>
    <lineage>
        <taxon>Eukaryota</taxon>
        <taxon>Metazoa</taxon>
        <taxon>Spiralia</taxon>
        <taxon>Lophotrochozoa</taxon>
        <taxon>Platyhelminthes</taxon>
        <taxon>Trematoda</taxon>
        <taxon>Digenea</taxon>
        <taxon>Plagiorchiida</taxon>
        <taxon>Troglotremata</taxon>
        <taxon>Troglotrematidae</taxon>
        <taxon>Paragonimus</taxon>
    </lineage>
</organism>
<gene>
    <name evidence="1" type="ORF">P879_07558</name>
</gene>
<dbReference type="Gene3D" id="3.30.830.10">
    <property type="entry name" value="Metalloenzyme, LuxS/M16 peptidase-like"/>
    <property type="match status" value="1"/>
</dbReference>